<dbReference type="Gene3D" id="1.20.120.980">
    <property type="entry name" value="Serine carboxypeptidase S28, SKS domain"/>
    <property type="match status" value="1"/>
</dbReference>
<dbReference type="PANTHER" id="PTHR11010">
    <property type="entry name" value="PROTEASE S28 PRO-X CARBOXYPEPTIDASE-RELATED"/>
    <property type="match status" value="1"/>
</dbReference>
<evidence type="ECO:0000256" key="5">
    <source>
        <dbReference type="ARBA" id="ARBA00023180"/>
    </source>
</evidence>
<dbReference type="SUPFAM" id="SSF53474">
    <property type="entry name" value="alpha/beta-Hydrolases"/>
    <property type="match status" value="1"/>
</dbReference>
<evidence type="ECO:0000256" key="2">
    <source>
        <dbReference type="ARBA" id="ARBA00022670"/>
    </source>
</evidence>
<evidence type="ECO:0000256" key="1">
    <source>
        <dbReference type="ARBA" id="ARBA00011079"/>
    </source>
</evidence>
<dbReference type="Gene3D" id="3.40.50.1820">
    <property type="entry name" value="alpha/beta hydrolase"/>
    <property type="match status" value="1"/>
</dbReference>
<dbReference type="GO" id="GO:0008239">
    <property type="term" value="F:dipeptidyl-peptidase activity"/>
    <property type="evidence" value="ECO:0007669"/>
    <property type="project" value="TreeGrafter"/>
</dbReference>
<evidence type="ECO:0000256" key="3">
    <source>
        <dbReference type="ARBA" id="ARBA00022729"/>
    </source>
</evidence>
<dbReference type="AlphaFoldDB" id="A0A7S1KLV8"/>
<evidence type="ECO:0000313" key="6">
    <source>
        <dbReference type="EMBL" id="CAD9077991.1"/>
    </source>
</evidence>
<dbReference type="EMBL" id="HBGD01001492">
    <property type="protein sequence ID" value="CAD9077991.1"/>
    <property type="molecule type" value="Transcribed_RNA"/>
</dbReference>
<proteinExistence type="inferred from homology"/>
<keyword evidence="3" id="KW-0732">Signal</keyword>
<keyword evidence="4" id="KW-0378">Hydrolase</keyword>
<dbReference type="PANTHER" id="PTHR11010:SF117">
    <property type="entry name" value="SERINE PROTEASE 16"/>
    <property type="match status" value="1"/>
</dbReference>
<keyword evidence="5" id="KW-0325">Glycoprotein</keyword>
<evidence type="ECO:0000256" key="4">
    <source>
        <dbReference type="ARBA" id="ARBA00022801"/>
    </source>
</evidence>
<gene>
    <name evidence="6" type="ORF">PCOS0759_LOCUS1223</name>
</gene>
<protein>
    <submittedName>
        <fullName evidence="6">Uncharacterized protein</fullName>
    </submittedName>
</protein>
<name>A0A7S1KLV8_9EUKA</name>
<dbReference type="InterPro" id="IPR042269">
    <property type="entry name" value="Ser_carbopepase_S28_SKS"/>
</dbReference>
<sequence>MLTGTHFPKSAVNKGVSEITVTQKVDHFDALSTDTWSQRVFINDTYFNAATGIIFFLLGGEGPMGSSSVTDHFILAKYAQQFGALIVGAEHRYYGGSNPTPTLNVEQGLRYLSTEQALEDFATVRNFVVDKYLSHARDTAKVVAFGGSYSGNLASWIRAKYPHLFVGALASSSPVLAKVDFHEYMQVVFRSVGTSCGNTMRAATNEYERMAQTEEGRKRLDSLFKTCKPLTLDANNLGTFFSSIADPVCGVVQYNNDNNKYSGSWNITKMCQTVTGGPTPVDGYANFVNQYAEFLGEDCITSTYEDYLNELKNEKTFDQGNLAAAGRSWVYQTCSEFGYYQHAEGGDQPFSTKYLTANWFLQQCKDIYGLDVATVAPAVKAINQRYGGDMPAFTDKIFFSNGDVDPWHALRVRSSAAQTSLMHGTAHCADLYPARDSDVSDLKSTREVFLSKLKQWLM</sequence>
<dbReference type="GO" id="GO:0070008">
    <property type="term" value="F:serine-type exopeptidase activity"/>
    <property type="evidence" value="ECO:0007669"/>
    <property type="project" value="InterPro"/>
</dbReference>
<accession>A0A7S1KLV8</accession>
<keyword evidence="2" id="KW-0645">Protease</keyword>
<dbReference type="InterPro" id="IPR008758">
    <property type="entry name" value="Peptidase_S28"/>
</dbReference>
<dbReference type="InterPro" id="IPR029058">
    <property type="entry name" value="AB_hydrolase_fold"/>
</dbReference>
<reference evidence="6" key="1">
    <citation type="submission" date="2021-01" db="EMBL/GenBank/DDBJ databases">
        <authorList>
            <person name="Corre E."/>
            <person name="Pelletier E."/>
            <person name="Niang G."/>
            <person name="Scheremetjew M."/>
            <person name="Finn R."/>
            <person name="Kale V."/>
            <person name="Holt S."/>
            <person name="Cochrane G."/>
            <person name="Meng A."/>
            <person name="Brown T."/>
            <person name="Cohen L."/>
        </authorList>
    </citation>
    <scope>NUCLEOTIDE SEQUENCE</scope>
    <source>
        <strain evidence="6">WS</strain>
    </source>
</reference>
<dbReference type="Pfam" id="PF05577">
    <property type="entry name" value="Peptidase_S28"/>
    <property type="match status" value="1"/>
</dbReference>
<organism evidence="6">
    <name type="scientific">Percolomonas cosmopolitus</name>
    <dbReference type="NCBI Taxonomy" id="63605"/>
    <lineage>
        <taxon>Eukaryota</taxon>
        <taxon>Discoba</taxon>
        <taxon>Heterolobosea</taxon>
        <taxon>Tetramitia</taxon>
        <taxon>Eutetramitia</taxon>
        <taxon>Percolomonadidae</taxon>
        <taxon>Percolomonas</taxon>
    </lineage>
</organism>
<comment type="similarity">
    <text evidence="1">Belongs to the peptidase S28 family.</text>
</comment>
<dbReference type="GO" id="GO:0006508">
    <property type="term" value="P:proteolysis"/>
    <property type="evidence" value="ECO:0007669"/>
    <property type="project" value="UniProtKB-KW"/>
</dbReference>